<evidence type="ECO:0000313" key="2">
    <source>
        <dbReference type="Proteomes" id="UP000184000"/>
    </source>
</evidence>
<evidence type="ECO:0000313" key="1">
    <source>
        <dbReference type="EMBL" id="SHH51128.1"/>
    </source>
</evidence>
<accession>A0A1M5TKB9</accession>
<sequence>MGALGGLLKLSSELRDGAVHAAGRWASPMQLAVLAFIGDRNRSNRAIRGQDRSHGGWFAPSAVKIGEVGACTDACARHNYVGAVLTASFQRSRAIRNSVIDGERAS</sequence>
<organism evidence="1 2">
    <name type="scientific">Stutzerimonas xanthomarina DSM 18231</name>
    <dbReference type="NCBI Taxonomy" id="1403346"/>
    <lineage>
        <taxon>Bacteria</taxon>
        <taxon>Pseudomonadati</taxon>
        <taxon>Pseudomonadota</taxon>
        <taxon>Gammaproteobacteria</taxon>
        <taxon>Pseudomonadales</taxon>
        <taxon>Pseudomonadaceae</taxon>
        <taxon>Stutzerimonas</taxon>
    </lineage>
</organism>
<dbReference type="AlphaFoldDB" id="A0A1M5TKB9"/>
<proteinExistence type="predicted"/>
<dbReference type="EMBL" id="FQXA01000008">
    <property type="protein sequence ID" value="SHH51128.1"/>
    <property type="molecule type" value="Genomic_DNA"/>
</dbReference>
<reference evidence="1 2" key="1">
    <citation type="submission" date="2016-11" db="EMBL/GenBank/DDBJ databases">
        <authorList>
            <person name="Jaros S."/>
            <person name="Januszkiewicz K."/>
            <person name="Wedrychowicz H."/>
        </authorList>
    </citation>
    <scope>NUCLEOTIDE SEQUENCE [LARGE SCALE GENOMIC DNA]</scope>
    <source>
        <strain evidence="1 2">DSM 18231</strain>
    </source>
</reference>
<protein>
    <submittedName>
        <fullName evidence="1">Uncharacterized protein</fullName>
    </submittedName>
</protein>
<name>A0A1M5TKB9_9GAMM</name>
<dbReference type="Proteomes" id="UP000184000">
    <property type="component" value="Unassembled WGS sequence"/>
</dbReference>
<gene>
    <name evidence="1" type="ORF">SAMN02744645_3950</name>
</gene>